<feature type="domain" description="C2H2-type" evidence="3">
    <location>
        <begin position="2"/>
        <end position="32"/>
    </location>
</feature>
<protein>
    <recommendedName>
        <fullName evidence="3">C2H2-type domain-containing protein</fullName>
    </recommendedName>
</protein>
<evidence type="ECO:0000256" key="2">
    <source>
        <dbReference type="SAM" id="MobiDB-lite"/>
    </source>
</evidence>
<gene>
    <name evidence="4" type="ORF">N1851_034019</name>
</gene>
<dbReference type="PANTHER" id="PTHR31025:SF27">
    <property type="entry name" value="SI:CH211-193K19.2-RELATED"/>
    <property type="match status" value="1"/>
</dbReference>
<evidence type="ECO:0000259" key="3">
    <source>
        <dbReference type="PROSITE" id="PS50157"/>
    </source>
</evidence>
<feature type="region of interest" description="Disordered" evidence="2">
    <location>
        <begin position="1106"/>
        <end position="1135"/>
    </location>
</feature>
<reference evidence="4" key="1">
    <citation type="journal article" date="2023" name="Front. Mar. Sci.">
        <title>A new Merluccius polli reference genome to investigate the effects of global change in West African waters.</title>
        <authorList>
            <person name="Mateo J.L."/>
            <person name="Blanco-Fernandez C."/>
            <person name="Garcia-Vazquez E."/>
            <person name="Machado-Schiaffino G."/>
        </authorList>
    </citation>
    <scope>NUCLEOTIDE SEQUENCE</scope>
    <source>
        <strain evidence="4">C29</strain>
        <tissue evidence="4">Fin</tissue>
    </source>
</reference>
<proteinExistence type="predicted"/>
<keyword evidence="5" id="KW-1185">Reference proteome</keyword>
<dbReference type="Gene3D" id="3.30.160.60">
    <property type="entry name" value="Classic Zinc Finger"/>
    <property type="match status" value="1"/>
</dbReference>
<dbReference type="EMBL" id="JAOPHQ010006553">
    <property type="protein sequence ID" value="KAK0131286.1"/>
    <property type="molecule type" value="Genomic_DNA"/>
</dbReference>
<dbReference type="SMART" id="SM00355">
    <property type="entry name" value="ZnF_C2H2"/>
    <property type="match status" value="4"/>
</dbReference>
<comment type="caution">
    <text evidence="4">The sequence shown here is derived from an EMBL/GenBank/DDBJ whole genome shotgun (WGS) entry which is preliminary data.</text>
</comment>
<evidence type="ECO:0000256" key="1">
    <source>
        <dbReference type="PROSITE-ProRule" id="PRU00042"/>
    </source>
</evidence>
<organism evidence="4 5">
    <name type="scientific">Merluccius polli</name>
    <name type="common">Benguela hake</name>
    <name type="synonym">Merluccius cadenati</name>
    <dbReference type="NCBI Taxonomy" id="89951"/>
    <lineage>
        <taxon>Eukaryota</taxon>
        <taxon>Metazoa</taxon>
        <taxon>Chordata</taxon>
        <taxon>Craniata</taxon>
        <taxon>Vertebrata</taxon>
        <taxon>Euteleostomi</taxon>
        <taxon>Actinopterygii</taxon>
        <taxon>Neopterygii</taxon>
        <taxon>Teleostei</taxon>
        <taxon>Neoteleostei</taxon>
        <taxon>Acanthomorphata</taxon>
        <taxon>Zeiogadaria</taxon>
        <taxon>Gadariae</taxon>
        <taxon>Gadiformes</taxon>
        <taxon>Gadoidei</taxon>
        <taxon>Merlucciidae</taxon>
        <taxon>Merluccius</taxon>
    </lineage>
</organism>
<keyword evidence="1" id="KW-0862">Zinc</keyword>
<dbReference type="PROSITE" id="PS00028">
    <property type="entry name" value="ZINC_FINGER_C2H2_1"/>
    <property type="match status" value="1"/>
</dbReference>
<keyword evidence="1" id="KW-0863">Zinc-finger</keyword>
<dbReference type="InterPro" id="IPR013087">
    <property type="entry name" value="Znf_C2H2_type"/>
</dbReference>
<dbReference type="GO" id="GO:0008270">
    <property type="term" value="F:zinc ion binding"/>
    <property type="evidence" value="ECO:0007669"/>
    <property type="project" value="UniProtKB-KW"/>
</dbReference>
<keyword evidence="1" id="KW-0479">Metal-binding</keyword>
<accession>A0AA47NM67</accession>
<sequence length="1360" mass="154750">MWKCKECGVTKSQRSELLKHYKLQHNHFGRRRGYPCTYSTCPCSFTTWNALKSHLSRSHPRLNPQKDQQTTLRCLLCEYKQHSTLKDYLQHLGQHLKNYETVNCIFRGCSYKTNVYDSFRTHRYRNHRLSSVTDLKPEIAVSAQPIHHSSEDSNADDLHEDVSEDEVASSVFDTHSTEDLSNAIERKIASVLLKLEHVFLVPNVAIDDLLQELHYLISVVSVPVTYDTIIQLLQERNCQVDVAVVQELASVLCKSNPIQTAVGDKGPLSTSWKRKAYYKNHFNVVEPLEYVLDQKNRRSFQYVPILKSLQQILSCQSILDKAINLKSHHRGGDGLKYTSFFDSLNFQQNELLSNETAISLTLYVDEFEICNPLGTSKKIHKILGVYWILGNLPPGSHSSLSSINLAALINGNDVTQYGYEKVLEPLVDDLVTLEQHGVFISKLGKTIKGTVQFIVADNLAAHSIAGFVENFSGTYVCRFCTAEREEFQTKEVNSGAFCLRTQGIHAAHLEAVREEEVPHFGVKGVCLLSKRLSYFNVTTGFPPDIAHDLFEGIIPVEIALCLAVFISKKYFTLNNLNEAIQTFPFKWSDKKNRPHPVPLAYSTRKRIGGNAHENWGLVRFLPLLIGDKVPANEPAWQVLTDLKDIVDLVVTPFHTKESIAYLDSKISEHRLRLREVFPDQRILPKHHYVEHYPKLIEQFGPLVELWTMRFEAKHSFFKRVVRHTNCFKNVLLSLSRRHQFHMAHQLHLYSLPTQTLEVRKVSSIPIDVLHEEISHAVKQKHPNLDLLCMAEDVTYEAYNYRKGMIISHGELAGLPEFCEIIQMVILQEKPLFVVRRLDAWYTEHYRAYILTTSARDSSMAGKKSVKLLVCLSQDDKRKLLLPNGIPKSVEELVDDVRRACGLRGNFRIQYQDKDFGDTFVNLTSTGDLEDLCTIKVIPLPDEDAAPAQTQTAVNVSLSSDEAFSISGETDDTLILSSSSSSSSRTEQWPKEFPIPSFSYDTEVQLERGNAAFKANGTRLTVNPRMKSDILEKVSDLIYKYKAYPKSYHFCEVSEALIKKHPCLAEPGSWNGCYGWTQRLKTRMGNLRTQLKGLGCPELAVNSLKTKATDDAHPAKNVKRPKRGEANHVPSYPAGETADNLEMERQVLLKEVKKRNNGRIIREKMAKTFALRRQEIVEKQPRVEELQERWPAIFQEEEHSSQLLQVIRKKGGAVGEKIRSILKPLDQGVDLNIRRECLLKSLVIYLGEDVSHLIKEYLVVQKEEAKAELENAAMAIFVLRDDDALSPPMDIGLVVDGVEVLNDLSSIASSCAMLFGLTYALNLSYPVELKYTFETFQKIIMDIESRQMSRRIQNLSAKLHE</sequence>
<evidence type="ECO:0000313" key="4">
    <source>
        <dbReference type="EMBL" id="KAK0131286.1"/>
    </source>
</evidence>
<dbReference type="PROSITE" id="PS50157">
    <property type="entry name" value="ZINC_FINGER_C2H2_2"/>
    <property type="match status" value="2"/>
</dbReference>
<evidence type="ECO:0000313" key="5">
    <source>
        <dbReference type="Proteomes" id="UP001174136"/>
    </source>
</evidence>
<dbReference type="Proteomes" id="UP001174136">
    <property type="component" value="Unassembled WGS sequence"/>
</dbReference>
<name>A0AA47NM67_MERPO</name>
<feature type="domain" description="C2H2-type" evidence="3">
    <location>
        <begin position="34"/>
        <end position="64"/>
    </location>
</feature>
<dbReference type="PANTHER" id="PTHR31025">
    <property type="entry name" value="SI:CH211-196P9.1-RELATED"/>
    <property type="match status" value="1"/>
</dbReference>